<organism evidence="2 3">
    <name type="scientific">Vibrio inusitatus NBRC 102082</name>
    <dbReference type="NCBI Taxonomy" id="1219070"/>
    <lineage>
        <taxon>Bacteria</taxon>
        <taxon>Pseudomonadati</taxon>
        <taxon>Pseudomonadota</taxon>
        <taxon>Gammaproteobacteria</taxon>
        <taxon>Vibrionales</taxon>
        <taxon>Vibrionaceae</taxon>
        <taxon>Vibrio</taxon>
    </lineage>
</organism>
<dbReference type="SMART" id="SM01022">
    <property type="entry name" value="ASCH"/>
    <property type="match status" value="1"/>
</dbReference>
<proteinExistence type="predicted"/>
<dbReference type="SUPFAM" id="SSF88697">
    <property type="entry name" value="PUA domain-like"/>
    <property type="match status" value="1"/>
</dbReference>
<dbReference type="Pfam" id="PF04266">
    <property type="entry name" value="ASCH"/>
    <property type="match status" value="1"/>
</dbReference>
<dbReference type="InterPro" id="IPR015947">
    <property type="entry name" value="PUA-like_sf"/>
</dbReference>
<evidence type="ECO:0000259" key="1">
    <source>
        <dbReference type="SMART" id="SM01022"/>
    </source>
</evidence>
<dbReference type="Proteomes" id="UP000318717">
    <property type="component" value="Unassembled WGS sequence"/>
</dbReference>
<dbReference type="RefSeq" id="WP_141346195.1">
    <property type="nucleotide sequence ID" value="NZ_BJLF01000012.1"/>
</dbReference>
<dbReference type="CDD" id="cd06553">
    <property type="entry name" value="ASCH_Ef3133_like"/>
    <property type="match status" value="1"/>
</dbReference>
<name>A0A4Y3HZR4_9VIBR</name>
<dbReference type="PANTHER" id="PTHR39203:SF1">
    <property type="entry name" value="CYTOPLASMIC PROTEIN"/>
    <property type="match status" value="1"/>
</dbReference>
<dbReference type="AlphaFoldDB" id="A0A4Y3HZR4"/>
<dbReference type="EMBL" id="BJLF01000012">
    <property type="protein sequence ID" value="GEA51724.1"/>
    <property type="molecule type" value="Genomic_DNA"/>
</dbReference>
<sequence>MPNKHDTLLNKYLATLNDAQRQSIGTINADHFCADEFNANECAQLVNKGKKRATCSLKIGYDKENVPLPKQSDLTIVLDWSQNPVCIIKTHKVETKPFKEIDAEFAALEGEGDGSFEWWQKEHTHFFSEYAKEISVSFNEDSEIVLEYFEKVFPIE</sequence>
<evidence type="ECO:0000313" key="2">
    <source>
        <dbReference type="EMBL" id="GEA51724.1"/>
    </source>
</evidence>
<dbReference type="OrthoDB" id="9807542at2"/>
<dbReference type="Gene3D" id="3.10.400.10">
    <property type="entry name" value="Sulfate adenylyltransferase"/>
    <property type="match status" value="1"/>
</dbReference>
<accession>A0A4Y3HZR4</accession>
<dbReference type="PANTHER" id="PTHR39203">
    <property type="entry name" value="CYTOPLASMIC PROTEIN-RELATED"/>
    <property type="match status" value="1"/>
</dbReference>
<evidence type="ECO:0000313" key="3">
    <source>
        <dbReference type="Proteomes" id="UP000318717"/>
    </source>
</evidence>
<feature type="domain" description="ASCH" evidence="1">
    <location>
        <begin position="30"/>
        <end position="153"/>
    </location>
</feature>
<dbReference type="PIRSF" id="PIRSF021320">
    <property type="entry name" value="DUF984"/>
    <property type="match status" value="1"/>
</dbReference>
<protein>
    <submittedName>
        <fullName evidence="2">RNA-binding protein</fullName>
    </submittedName>
</protein>
<dbReference type="InterPro" id="IPR007374">
    <property type="entry name" value="ASCH_domain"/>
</dbReference>
<keyword evidence="3" id="KW-1185">Reference proteome</keyword>
<reference evidence="2 3" key="1">
    <citation type="submission" date="2019-06" db="EMBL/GenBank/DDBJ databases">
        <title>Whole genome shotgun sequence of Vibrio inusitatus NBRC 102082.</title>
        <authorList>
            <person name="Hosoyama A."/>
            <person name="Uohara A."/>
            <person name="Ohji S."/>
            <person name="Ichikawa N."/>
        </authorList>
    </citation>
    <scope>NUCLEOTIDE SEQUENCE [LARGE SCALE GENOMIC DNA]</scope>
    <source>
        <strain evidence="2 3">NBRC 102082</strain>
    </source>
</reference>
<gene>
    <name evidence="2" type="ORF">VIN01S_25280</name>
</gene>
<comment type="caution">
    <text evidence="2">The sequence shown here is derived from an EMBL/GenBank/DDBJ whole genome shotgun (WGS) entry which is preliminary data.</text>
</comment>
<dbReference type="InterPro" id="IPR009326">
    <property type="entry name" value="DUF984"/>
</dbReference>